<dbReference type="GO" id="GO:0009298">
    <property type="term" value="P:GDP-mannose biosynthetic process"/>
    <property type="evidence" value="ECO:0007669"/>
    <property type="project" value="TreeGrafter"/>
</dbReference>
<dbReference type="InterPro" id="IPR051161">
    <property type="entry name" value="Mannose-6P_isomerase_type2"/>
</dbReference>
<dbReference type="PANTHER" id="PTHR46390:SF1">
    <property type="entry name" value="MANNOSE-1-PHOSPHATE GUANYLYLTRANSFERASE"/>
    <property type="match status" value="1"/>
</dbReference>
<dbReference type="GO" id="GO:0005976">
    <property type="term" value="P:polysaccharide metabolic process"/>
    <property type="evidence" value="ECO:0007669"/>
    <property type="project" value="InterPro"/>
</dbReference>
<dbReference type="Gene3D" id="2.60.120.10">
    <property type="entry name" value="Jelly Rolls"/>
    <property type="match status" value="1"/>
</dbReference>
<protein>
    <recommendedName>
        <fullName evidence="1">Mannose-6-phosphate isomerase type II C-terminal domain-containing protein</fullName>
    </recommendedName>
</protein>
<dbReference type="InterPro" id="IPR001538">
    <property type="entry name" value="Man6P_isomerase-2_C"/>
</dbReference>
<name>A0A381XE61_9ZZZZ</name>
<dbReference type="Pfam" id="PF01050">
    <property type="entry name" value="MannoseP_isomer"/>
    <property type="match status" value="1"/>
</dbReference>
<organism evidence="2">
    <name type="scientific">marine metagenome</name>
    <dbReference type="NCBI Taxonomy" id="408172"/>
    <lineage>
        <taxon>unclassified sequences</taxon>
        <taxon>metagenomes</taxon>
        <taxon>ecological metagenomes</taxon>
    </lineage>
</organism>
<accession>A0A381XE61</accession>
<dbReference type="AlphaFoldDB" id="A0A381XE61"/>
<dbReference type="EMBL" id="UINC01014786">
    <property type="protein sequence ID" value="SVA62812.1"/>
    <property type="molecule type" value="Genomic_DNA"/>
</dbReference>
<dbReference type="PANTHER" id="PTHR46390">
    <property type="entry name" value="MANNOSE-1-PHOSPHATE GUANYLYLTRANSFERASE"/>
    <property type="match status" value="1"/>
</dbReference>
<gene>
    <name evidence="2" type="ORF">METZ01_LOCUS115666</name>
</gene>
<dbReference type="InterPro" id="IPR011051">
    <property type="entry name" value="RmlC_Cupin_sf"/>
</dbReference>
<reference evidence="2" key="1">
    <citation type="submission" date="2018-05" db="EMBL/GenBank/DDBJ databases">
        <authorList>
            <person name="Lanie J.A."/>
            <person name="Ng W.-L."/>
            <person name="Kazmierczak K.M."/>
            <person name="Andrzejewski T.M."/>
            <person name="Davidsen T.M."/>
            <person name="Wayne K.J."/>
            <person name="Tettelin H."/>
            <person name="Glass J.I."/>
            <person name="Rusch D."/>
            <person name="Podicherti R."/>
            <person name="Tsui H.-C.T."/>
            <person name="Winkler M.E."/>
        </authorList>
    </citation>
    <scope>NUCLEOTIDE SEQUENCE</scope>
</reference>
<dbReference type="CDD" id="cd02213">
    <property type="entry name" value="cupin_PMI_typeII_C"/>
    <property type="match status" value="1"/>
</dbReference>
<evidence type="ECO:0000259" key="1">
    <source>
        <dbReference type="Pfam" id="PF01050"/>
    </source>
</evidence>
<sequence>MTSIVSKPWGSFQVIEEGEKYMVKKIIVKPKGKLSLQSHEHRSEHWVVVKGRAQVTLNDDIKILETNESIFIPLQAKHSLANNELEDLVVIEVWHGNILEEEDIKRYEDIYGRE</sequence>
<dbReference type="SUPFAM" id="SSF51182">
    <property type="entry name" value="RmlC-like cupins"/>
    <property type="match status" value="1"/>
</dbReference>
<evidence type="ECO:0000313" key="2">
    <source>
        <dbReference type="EMBL" id="SVA62812.1"/>
    </source>
</evidence>
<dbReference type="GO" id="GO:0004475">
    <property type="term" value="F:mannose-1-phosphate guanylyltransferase (GTP) activity"/>
    <property type="evidence" value="ECO:0007669"/>
    <property type="project" value="TreeGrafter"/>
</dbReference>
<feature type="domain" description="Mannose-6-phosphate isomerase type II C-terminal" evidence="1">
    <location>
        <begin position="5"/>
        <end position="109"/>
    </location>
</feature>
<dbReference type="InterPro" id="IPR014710">
    <property type="entry name" value="RmlC-like_jellyroll"/>
</dbReference>
<proteinExistence type="predicted"/>